<dbReference type="AlphaFoldDB" id="A0A511YHY5"/>
<feature type="transmembrane region" description="Helical" evidence="1">
    <location>
        <begin position="95"/>
        <end position="113"/>
    </location>
</feature>
<evidence type="ECO:0000256" key="1">
    <source>
        <dbReference type="SAM" id="Phobius"/>
    </source>
</evidence>
<feature type="transmembrane region" description="Helical" evidence="1">
    <location>
        <begin position="6"/>
        <end position="24"/>
    </location>
</feature>
<feature type="domain" description="Signal transduction histidine kinase internal region" evidence="2">
    <location>
        <begin position="126"/>
        <end position="186"/>
    </location>
</feature>
<dbReference type="PANTHER" id="PTHR34220:SF7">
    <property type="entry name" value="SENSOR HISTIDINE KINASE YPDA"/>
    <property type="match status" value="1"/>
</dbReference>
<keyword evidence="1" id="KW-1133">Transmembrane helix</keyword>
<keyword evidence="1" id="KW-0472">Membrane</keyword>
<keyword evidence="4" id="KW-1185">Reference proteome</keyword>
<name>A0A511YHY5_9FLAO</name>
<sequence>MFLRMFSSYVGILFFFYLNYFYFIPQLYFRKRYILFVIALIMMFLILDNLPTMIFAHWNGFFQEVKPVGGPLFHPSDIGPPREANKKPIRLPENIFFQFFLIVFISLLLRVSMRLKETETEKLKSEVAYLKAQINPHFLFNVLNSIYALTISKSAEAPDAVLRISSLMRYLTNDSSKDFVPVNDELS</sequence>
<proteinExistence type="predicted"/>
<dbReference type="PANTHER" id="PTHR34220">
    <property type="entry name" value="SENSOR HISTIDINE KINASE YPDA"/>
    <property type="match status" value="1"/>
</dbReference>
<dbReference type="Proteomes" id="UP000321863">
    <property type="component" value="Unassembled WGS sequence"/>
</dbReference>
<dbReference type="InterPro" id="IPR010559">
    <property type="entry name" value="Sig_transdc_His_kin_internal"/>
</dbReference>
<dbReference type="Pfam" id="PF06580">
    <property type="entry name" value="His_kinase"/>
    <property type="match status" value="1"/>
</dbReference>
<accession>A0A511YHY5</accession>
<evidence type="ECO:0000313" key="4">
    <source>
        <dbReference type="Proteomes" id="UP000321863"/>
    </source>
</evidence>
<dbReference type="GO" id="GO:0000155">
    <property type="term" value="F:phosphorelay sensor kinase activity"/>
    <property type="evidence" value="ECO:0007669"/>
    <property type="project" value="InterPro"/>
</dbReference>
<comment type="caution">
    <text evidence="3">The sequence shown here is derived from an EMBL/GenBank/DDBJ whole genome shotgun (WGS) entry which is preliminary data.</text>
</comment>
<keyword evidence="1" id="KW-0812">Transmembrane</keyword>
<dbReference type="OrthoDB" id="9809908at2"/>
<dbReference type="GO" id="GO:0016020">
    <property type="term" value="C:membrane"/>
    <property type="evidence" value="ECO:0007669"/>
    <property type="project" value="InterPro"/>
</dbReference>
<reference evidence="3 4" key="1">
    <citation type="submission" date="2019-07" db="EMBL/GenBank/DDBJ databases">
        <title>Whole genome shotgun sequence of Chryseobacterium hagamense NBRC 105253.</title>
        <authorList>
            <person name="Hosoyama A."/>
            <person name="Uohara A."/>
            <person name="Ohji S."/>
            <person name="Ichikawa N."/>
        </authorList>
    </citation>
    <scope>NUCLEOTIDE SEQUENCE [LARGE SCALE GENOMIC DNA]</scope>
    <source>
        <strain evidence="3 4">NBRC 105253</strain>
    </source>
</reference>
<feature type="transmembrane region" description="Helical" evidence="1">
    <location>
        <begin position="33"/>
        <end position="58"/>
    </location>
</feature>
<dbReference type="EMBL" id="BJYJ01000001">
    <property type="protein sequence ID" value="GEN74814.1"/>
    <property type="molecule type" value="Genomic_DNA"/>
</dbReference>
<organism evidence="3 4">
    <name type="scientific">Chryseobacterium hagamense</name>
    <dbReference type="NCBI Taxonomy" id="395935"/>
    <lineage>
        <taxon>Bacteria</taxon>
        <taxon>Pseudomonadati</taxon>
        <taxon>Bacteroidota</taxon>
        <taxon>Flavobacteriia</taxon>
        <taxon>Flavobacteriales</taxon>
        <taxon>Weeksellaceae</taxon>
        <taxon>Chryseobacterium group</taxon>
        <taxon>Chryseobacterium</taxon>
    </lineage>
</organism>
<evidence type="ECO:0000259" key="2">
    <source>
        <dbReference type="Pfam" id="PF06580"/>
    </source>
</evidence>
<evidence type="ECO:0000313" key="3">
    <source>
        <dbReference type="EMBL" id="GEN74814.1"/>
    </source>
</evidence>
<gene>
    <name evidence="3" type="ORF">CHA01nite_05540</name>
</gene>
<dbReference type="InterPro" id="IPR050640">
    <property type="entry name" value="Bact_2-comp_sensor_kinase"/>
</dbReference>
<protein>
    <recommendedName>
        <fullName evidence="2">Signal transduction histidine kinase internal region domain-containing protein</fullName>
    </recommendedName>
</protein>